<dbReference type="Proteomes" id="UP000620064">
    <property type="component" value="Unassembled WGS sequence"/>
</dbReference>
<comment type="caution">
    <text evidence="2">The sequence shown here is derived from an EMBL/GenBank/DDBJ whole genome shotgun (WGS) entry which is preliminary data.</text>
</comment>
<proteinExistence type="predicted"/>
<accession>A0ABQ2NN00</accession>
<dbReference type="GO" id="GO:0016740">
    <property type="term" value="F:transferase activity"/>
    <property type="evidence" value="ECO:0007669"/>
    <property type="project" value="UniProtKB-KW"/>
</dbReference>
<reference evidence="3" key="1">
    <citation type="journal article" date="2019" name="Int. J. Syst. Evol. Microbiol.">
        <title>The Global Catalogue of Microorganisms (GCM) 10K type strain sequencing project: providing services to taxonomists for standard genome sequencing and annotation.</title>
        <authorList>
            <consortium name="The Broad Institute Genomics Platform"/>
            <consortium name="The Broad Institute Genome Sequencing Center for Infectious Disease"/>
            <person name="Wu L."/>
            <person name="Ma J."/>
        </authorList>
    </citation>
    <scope>NUCLEOTIDE SEQUENCE [LARGE SCALE GENOMIC DNA]</scope>
    <source>
        <strain evidence="3">CGMCC 1.7656</strain>
    </source>
</reference>
<dbReference type="EMBL" id="BMLV01000005">
    <property type="protein sequence ID" value="GGP05323.1"/>
    <property type="molecule type" value="Genomic_DNA"/>
</dbReference>
<name>A0ABQ2NN00_9FLAO</name>
<organism evidence="2 3">
    <name type="scientific">Cloacibacterium rupense</name>
    <dbReference type="NCBI Taxonomy" id="517423"/>
    <lineage>
        <taxon>Bacteria</taxon>
        <taxon>Pseudomonadati</taxon>
        <taxon>Bacteroidota</taxon>
        <taxon>Flavobacteriia</taxon>
        <taxon>Flavobacteriales</taxon>
        <taxon>Weeksellaceae</taxon>
    </lineage>
</organism>
<sequence>MFQPLYFFYWYIRTIPFRKYFFFPKVLGIGETIFEIANHKKSISRFGDGEFRLILPNENLKFQEENQLLTERLKEVLTSDLENHLVAIPESFQSVKAFKLNVKYWWIDFINKYGNQLAPYFKKDKSYGNAFISRFYLDYKDKSQVQKNIRNLKKIWEGKDILIVEGEYSRLGIGNDLFDNTASLQRILCPSKNAFSKYNAILEMTKKLGENKLILIALGPTATVLSYDLALAGFWAVDIGHVDIEYSWYLEKAEYKIPVKYRLVNESTNQDSIDLPDNLRESYLNSIIYKIEE</sequence>
<protein>
    <submittedName>
        <fullName evidence="2">Glycosyl transferase</fullName>
    </submittedName>
</protein>
<dbReference type="NCBIfam" id="TIGR03728">
    <property type="entry name" value="glyco_access_1"/>
    <property type="match status" value="1"/>
</dbReference>
<dbReference type="InterPro" id="IPR014869">
    <property type="entry name" value="GT-D"/>
</dbReference>
<dbReference type="RefSeq" id="WP_188618077.1">
    <property type="nucleotide sequence ID" value="NZ_BMLV01000005.1"/>
</dbReference>
<feature type="domain" description="Glycosyltransferase GT-D fold" evidence="1">
    <location>
        <begin position="43"/>
        <end position="266"/>
    </location>
</feature>
<gene>
    <name evidence="2" type="ORF">GCM10010992_20950</name>
</gene>
<keyword evidence="3" id="KW-1185">Reference proteome</keyword>
<evidence type="ECO:0000259" key="1">
    <source>
        <dbReference type="Pfam" id="PF08759"/>
    </source>
</evidence>
<evidence type="ECO:0000313" key="2">
    <source>
        <dbReference type="EMBL" id="GGP05323.1"/>
    </source>
</evidence>
<dbReference type="Pfam" id="PF08759">
    <property type="entry name" value="GT-D"/>
    <property type="match status" value="1"/>
</dbReference>
<evidence type="ECO:0000313" key="3">
    <source>
        <dbReference type="Proteomes" id="UP000620064"/>
    </source>
</evidence>
<keyword evidence="2" id="KW-0808">Transferase</keyword>